<dbReference type="PANTHER" id="PTHR43775">
    <property type="entry name" value="FATTY ACID SYNTHASE"/>
    <property type="match status" value="1"/>
</dbReference>
<evidence type="ECO:0000256" key="5">
    <source>
        <dbReference type="ARBA" id="ARBA00022679"/>
    </source>
</evidence>
<comment type="caution">
    <text evidence="14">The sequence shown here is derived from an EMBL/GenBank/DDBJ whole genome shotgun (WGS) entry which is preliminary data.</text>
</comment>
<proteinExistence type="predicted"/>
<dbReference type="InterPro" id="IPR036291">
    <property type="entry name" value="NAD(P)-bd_dom_sf"/>
</dbReference>
<keyword evidence="7" id="KW-0511">Multifunctional enzyme</keyword>
<dbReference type="InterPro" id="IPR050091">
    <property type="entry name" value="PKS_NRPS_Biosynth_Enz"/>
</dbReference>
<dbReference type="Pfam" id="PF00109">
    <property type="entry name" value="ketoacyl-synt"/>
    <property type="match status" value="1"/>
</dbReference>
<dbReference type="PROSITE" id="PS00012">
    <property type="entry name" value="PHOSPHOPANTETHEINE"/>
    <property type="match status" value="1"/>
</dbReference>
<dbReference type="Pfam" id="PF00698">
    <property type="entry name" value="Acyl_transf_1"/>
    <property type="match status" value="1"/>
</dbReference>
<organism evidence="14 15">
    <name type="scientific">Streptomyces rapamycinicus (strain ATCC 29253 / DSM 41530 / NRRL 5491 / AYB-994)</name>
    <name type="common">Streptomyces hygroscopicus (strain ATCC 29253)</name>
    <dbReference type="NCBI Taxonomy" id="1343740"/>
    <lineage>
        <taxon>Bacteria</taxon>
        <taxon>Bacillati</taxon>
        <taxon>Actinomycetota</taxon>
        <taxon>Actinomycetes</taxon>
        <taxon>Kitasatosporales</taxon>
        <taxon>Streptomycetaceae</taxon>
        <taxon>Streptomyces</taxon>
        <taxon>Streptomyces violaceusniger group</taxon>
    </lineage>
</organism>
<protein>
    <submittedName>
        <fullName evidence="14">EbeB</fullName>
    </submittedName>
</protein>
<evidence type="ECO:0000256" key="8">
    <source>
        <dbReference type="ARBA" id="ARBA00023315"/>
    </source>
</evidence>
<evidence type="ECO:0000259" key="11">
    <source>
        <dbReference type="PROSITE" id="PS50075"/>
    </source>
</evidence>
<dbReference type="SUPFAM" id="SSF47336">
    <property type="entry name" value="ACP-like"/>
    <property type="match status" value="1"/>
</dbReference>
<comment type="cofactor">
    <cofactor evidence="1">
        <name>pantetheine 4'-phosphate</name>
        <dbReference type="ChEBI" id="CHEBI:47942"/>
    </cofactor>
</comment>
<dbReference type="SUPFAM" id="SSF52151">
    <property type="entry name" value="FabD/lysophospholipase-like"/>
    <property type="match status" value="1"/>
</dbReference>
<dbReference type="Gene3D" id="3.90.180.10">
    <property type="entry name" value="Medium-chain alcohol dehydrogenases, catalytic domain"/>
    <property type="match status" value="1"/>
</dbReference>
<dbReference type="GO" id="GO:0016491">
    <property type="term" value="F:oxidoreductase activity"/>
    <property type="evidence" value="ECO:0007669"/>
    <property type="project" value="InterPro"/>
</dbReference>
<dbReference type="Pfam" id="PF02801">
    <property type="entry name" value="Ketoacyl-synt_C"/>
    <property type="match status" value="1"/>
</dbReference>
<dbReference type="SMART" id="SM00822">
    <property type="entry name" value="PKS_KR"/>
    <property type="match status" value="1"/>
</dbReference>
<dbReference type="Gene3D" id="3.40.50.11460">
    <property type="match status" value="1"/>
</dbReference>
<dbReference type="CDD" id="cd00833">
    <property type="entry name" value="PKS"/>
    <property type="match status" value="1"/>
</dbReference>
<evidence type="ECO:0000256" key="10">
    <source>
        <dbReference type="SAM" id="MobiDB-lite"/>
    </source>
</evidence>
<feature type="domain" description="PKS/mFAS DH" evidence="13">
    <location>
        <begin position="929"/>
        <end position="1198"/>
    </location>
</feature>
<evidence type="ECO:0000256" key="4">
    <source>
        <dbReference type="ARBA" id="ARBA00022553"/>
    </source>
</evidence>
<dbReference type="InterPro" id="IPR011032">
    <property type="entry name" value="GroES-like_sf"/>
</dbReference>
<dbReference type="GO" id="GO:0006633">
    <property type="term" value="P:fatty acid biosynthetic process"/>
    <property type="evidence" value="ECO:0007669"/>
    <property type="project" value="TreeGrafter"/>
</dbReference>
<dbReference type="SMART" id="SM00823">
    <property type="entry name" value="PKS_PP"/>
    <property type="match status" value="1"/>
</dbReference>
<dbReference type="InterPro" id="IPR009081">
    <property type="entry name" value="PP-bd_ACP"/>
</dbReference>
<evidence type="ECO:0000256" key="9">
    <source>
        <dbReference type="PROSITE-ProRule" id="PRU01363"/>
    </source>
</evidence>
<reference evidence="14 15" key="1">
    <citation type="journal article" date="2018" name="J. Biol. Chem.">
        <title>Discovery of the actinoplanic acid pathway in Streptomyces rapamycinicus reveals a genetically conserved synergism with rapamycin.</title>
        <authorList>
            <person name="Mrak P."/>
            <person name="Krastel P."/>
            <person name="Pivk Lukancic P."/>
            <person name="Tao J."/>
            <person name="Pistorius D."/>
            <person name="Moore C.M."/>
        </authorList>
    </citation>
    <scope>NUCLEOTIDE SEQUENCE [LARGE SCALE GENOMIC DNA]</scope>
    <source>
        <strain evidence="14 15">NRRL 5491</strain>
    </source>
</reference>
<dbReference type="Pfam" id="PF13602">
    <property type="entry name" value="ADH_zinc_N_2"/>
    <property type="match status" value="1"/>
</dbReference>
<dbReference type="Gene3D" id="3.10.129.110">
    <property type="entry name" value="Polyketide synthase dehydratase"/>
    <property type="match status" value="1"/>
</dbReference>
<dbReference type="InterPro" id="IPR016039">
    <property type="entry name" value="Thiolase-like"/>
</dbReference>
<keyword evidence="8" id="KW-0012">Acyltransferase</keyword>
<dbReference type="SMART" id="SM00825">
    <property type="entry name" value="PKS_KS"/>
    <property type="match status" value="1"/>
</dbReference>
<feature type="region of interest" description="N-terminal hotdog fold" evidence="9">
    <location>
        <begin position="929"/>
        <end position="1051"/>
    </location>
</feature>
<dbReference type="InterPro" id="IPR020807">
    <property type="entry name" value="PKS_DH"/>
</dbReference>
<feature type="domain" description="Ketosynthase family 3 (KS3)" evidence="12">
    <location>
        <begin position="33"/>
        <end position="456"/>
    </location>
</feature>
<dbReference type="CDD" id="cd05195">
    <property type="entry name" value="enoyl_red"/>
    <property type="match status" value="1"/>
</dbReference>
<evidence type="ECO:0000259" key="13">
    <source>
        <dbReference type="PROSITE" id="PS52019"/>
    </source>
</evidence>
<dbReference type="PROSITE" id="PS52004">
    <property type="entry name" value="KS3_2"/>
    <property type="match status" value="1"/>
</dbReference>
<keyword evidence="4" id="KW-0597">Phosphoprotein</keyword>
<dbReference type="STRING" id="1343740.M271_49105"/>
<feature type="active site" description="Proton donor; for dehydratase activity" evidence="9">
    <location>
        <position position="1122"/>
    </location>
</feature>
<dbReference type="InterPro" id="IPR013154">
    <property type="entry name" value="ADH-like_N"/>
</dbReference>
<dbReference type="InterPro" id="IPR020806">
    <property type="entry name" value="PKS_PP-bd"/>
</dbReference>
<dbReference type="InterPro" id="IPR014031">
    <property type="entry name" value="Ketoacyl_synth_C"/>
</dbReference>
<dbReference type="EMBL" id="QYCY01000004">
    <property type="protein sequence ID" value="RLV71980.1"/>
    <property type="molecule type" value="Genomic_DNA"/>
</dbReference>
<dbReference type="InterPro" id="IPR006162">
    <property type="entry name" value="Ppantetheine_attach_site"/>
</dbReference>
<dbReference type="InterPro" id="IPR016036">
    <property type="entry name" value="Malonyl_transacylase_ACP-bd"/>
</dbReference>
<dbReference type="SMART" id="SM00827">
    <property type="entry name" value="PKS_AT"/>
    <property type="match status" value="1"/>
</dbReference>
<dbReference type="SUPFAM" id="SSF50129">
    <property type="entry name" value="GroES-like"/>
    <property type="match status" value="1"/>
</dbReference>
<dbReference type="SMART" id="SM00829">
    <property type="entry name" value="PKS_ER"/>
    <property type="match status" value="1"/>
</dbReference>
<dbReference type="Gene3D" id="1.10.1200.10">
    <property type="entry name" value="ACP-like"/>
    <property type="match status" value="1"/>
</dbReference>
<keyword evidence="6" id="KW-0045">Antibiotic biosynthesis</keyword>
<evidence type="ECO:0000313" key="15">
    <source>
        <dbReference type="Proteomes" id="UP000281594"/>
    </source>
</evidence>
<dbReference type="SUPFAM" id="SSF53901">
    <property type="entry name" value="Thiolase-like"/>
    <property type="match status" value="1"/>
</dbReference>
<dbReference type="Proteomes" id="UP000281594">
    <property type="component" value="Unassembled WGS sequence"/>
</dbReference>
<dbReference type="Pfam" id="PF08240">
    <property type="entry name" value="ADH_N"/>
    <property type="match status" value="1"/>
</dbReference>
<dbReference type="InterPro" id="IPR001227">
    <property type="entry name" value="Ac_transferase_dom_sf"/>
</dbReference>
<accession>A0A3L8QX93</accession>
<feature type="active site" description="Proton acceptor; for dehydratase activity" evidence="9">
    <location>
        <position position="961"/>
    </location>
</feature>
<dbReference type="SUPFAM" id="SSF51735">
    <property type="entry name" value="NAD(P)-binding Rossmann-fold domains"/>
    <property type="match status" value="3"/>
</dbReference>
<dbReference type="PROSITE" id="PS52019">
    <property type="entry name" value="PKS_MFAS_DH"/>
    <property type="match status" value="1"/>
</dbReference>
<dbReference type="SMART" id="SM00826">
    <property type="entry name" value="PKS_DH"/>
    <property type="match status" value="1"/>
</dbReference>
<evidence type="ECO:0000259" key="12">
    <source>
        <dbReference type="PROSITE" id="PS52004"/>
    </source>
</evidence>
<evidence type="ECO:0000256" key="6">
    <source>
        <dbReference type="ARBA" id="ARBA00023194"/>
    </source>
</evidence>
<dbReference type="Pfam" id="PF21089">
    <property type="entry name" value="PKS_DH_N"/>
    <property type="match status" value="1"/>
</dbReference>
<dbReference type="InterPro" id="IPR016035">
    <property type="entry name" value="Acyl_Trfase/lysoPLipase"/>
</dbReference>
<dbReference type="InterPro" id="IPR015083">
    <property type="entry name" value="NorB/c/GfsB-D-like_docking"/>
</dbReference>
<dbReference type="PROSITE" id="PS50075">
    <property type="entry name" value="CARRIER"/>
    <property type="match status" value="1"/>
</dbReference>
<feature type="region of interest" description="C-terminal hotdog fold" evidence="9">
    <location>
        <begin position="1063"/>
        <end position="1198"/>
    </location>
</feature>
<dbReference type="InterPro" id="IPR014030">
    <property type="entry name" value="Ketoacyl_synth_N"/>
</dbReference>
<dbReference type="InterPro" id="IPR036736">
    <property type="entry name" value="ACP-like_sf"/>
</dbReference>
<evidence type="ECO:0000313" key="14">
    <source>
        <dbReference type="EMBL" id="RLV71980.1"/>
    </source>
</evidence>
<dbReference type="Gene3D" id="3.40.50.720">
    <property type="entry name" value="NAD(P)-binding Rossmann-like Domain"/>
    <property type="match status" value="1"/>
</dbReference>
<dbReference type="InterPro" id="IPR032821">
    <property type="entry name" value="PKS_assoc"/>
</dbReference>
<dbReference type="InterPro" id="IPR049900">
    <property type="entry name" value="PKS_mFAS_DH"/>
</dbReference>
<dbReference type="Gene3D" id="3.40.47.10">
    <property type="match status" value="1"/>
</dbReference>
<feature type="region of interest" description="Disordered" evidence="10">
    <location>
        <begin position="2111"/>
        <end position="2145"/>
    </location>
</feature>
<dbReference type="GO" id="GO:0031177">
    <property type="term" value="F:phosphopantetheine binding"/>
    <property type="evidence" value="ECO:0007669"/>
    <property type="project" value="InterPro"/>
</dbReference>
<evidence type="ECO:0000256" key="3">
    <source>
        <dbReference type="ARBA" id="ARBA00022450"/>
    </source>
</evidence>
<keyword evidence="3" id="KW-0596">Phosphopantetheine</keyword>
<name>A0A3L8QX93_STRRN</name>
<dbReference type="InterPro" id="IPR049552">
    <property type="entry name" value="PKS_DH_N"/>
</dbReference>
<dbReference type="Gene3D" id="3.30.70.3290">
    <property type="match status" value="1"/>
</dbReference>
<dbReference type="SMART" id="SM01294">
    <property type="entry name" value="PKS_PP_betabranch"/>
    <property type="match status" value="1"/>
</dbReference>
<dbReference type="Pfam" id="PF08659">
    <property type="entry name" value="KR"/>
    <property type="match status" value="1"/>
</dbReference>
<dbReference type="InterPro" id="IPR013968">
    <property type="entry name" value="PKS_KR"/>
</dbReference>
<feature type="region of interest" description="Disordered" evidence="10">
    <location>
        <begin position="459"/>
        <end position="478"/>
    </location>
</feature>
<dbReference type="FunFam" id="3.40.50.720:FF:000209">
    <property type="entry name" value="Polyketide synthase Pks12"/>
    <property type="match status" value="1"/>
</dbReference>
<dbReference type="SUPFAM" id="SSF55048">
    <property type="entry name" value="Probable ACP-binding domain of malonyl-CoA ACP transacylase"/>
    <property type="match status" value="1"/>
</dbReference>
<evidence type="ECO:0000256" key="1">
    <source>
        <dbReference type="ARBA" id="ARBA00001957"/>
    </source>
</evidence>
<keyword evidence="5" id="KW-0808">Transferase</keyword>
<dbReference type="Pfam" id="PF14765">
    <property type="entry name" value="PS-DH"/>
    <property type="match status" value="1"/>
</dbReference>
<dbReference type="GO" id="GO:0033068">
    <property type="term" value="P:macrolide biosynthetic process"/>
    <property type="evidence" value="ECO:0007669"/>
    <property type="project" value="UniProtKB-ARBA"/>
</dbReference>
<feature type="compositionally biased region" description="Basic and acidic residues" evidence="10">
    <location>
        <begin position="2128"/>
        <end position="2139"/>
    </location>
</feature>
<dbReference type="InterPro" id="IPR020843">
    <property type="entry name" value="ER"/>
</dbReference>
<dbReference type="Pfam" id="PF16197">
    <property type="entry name" value="KAsynt_C_assoc"/>
    <property type="match status" value="1"/>
</dbReference>
<dbReference type="InterPro" id="IPR014043">
    <property type="entry name" value="Acyl_transferase_dom"/>
</dbReference>
<dbReference type="InterPro" id="IPR020841">
    <property type="entry name" value="PKS_Beta-ketoAc_synthase_dom"/>
</dbReference>
<dbReference type="FunFam" id="3.40.47.10:FF:000019">
    <property type="entry name" value="Polyketide synthase type I"/>
    <property type="match status" value="1"/>
</dbReference>
<dbReference type="FunFam" id="3.40.366.10:FF:000002">
    <property type="entry name" value="Probable polyketide synthase 2"/>
    <property type="match status" value="1"/>
</dbReference>
<dbReference type="InterPro" id="IPR049551">
    <property type="entry name" value="PKS_DH_C"/>
</dbReference>
<dbReference type="FunFam" id="1.10.1200.10:FF:000007">
    <property type="entry name" value="Probable polyketide synthase pks17"/>
    <property type="match status" value="1"/>
</dbReference>
<comment type="pathway">
    <text evidence="2">Antibiotic biosynthesis.</text>
</comment>
<evidence type="ECO:0000256" key="2">
    <source>
        <dbReference type="ARBA" id="ARBA00004792"/>
    </source>
</evidence>
<feature type="region of interest" description="Disordered" evidence="10">
    <location>
        <begin position="1227"/>
        <end position="1258"/>
    </location>
</feature>
<evidence type="ECO:0000256" key="7">
    <source>
        <dbReference type="ARBA" id="ARBA00023268"/>
    </source>
</evidence>
<dbReference type="GO" id="GO:0004312">
    <property type="term" value="F:fatty acid synthase activity"/>
    <property type="evidence" value="ECO:0007669"/>
    <property type="project" value="TreeGrafter"/>
</dbReference>
<dbReference type="Gene3D" id="3.40.366.10">
    <property type="entry name" value="Malonyl-Coenzyme A Acyl Carrier Protein, domain 2"/>
    <property type="match status" value="1"/>
</dbReference>
<dbReference type="Pfam" id="PF08990">
    <property type="entry name" value="Docking"/>
    <property type="match status" value="1"/>
</dbReference>
<sequence length="2170" mass="226890">MPNEDELLNHLRWVTAELHEARKRLKEHESTAYEPLAIVGMACRYPGGISSPEELWQLVTDERDAITPLPTDRGWTLDGLLDDDPASRGKSYVGHGGFLTDGDWFDAEHFGISPREALATDPQHRVLLELAWEALERSGIAPDSLRGSRTGVFTGVMYHNYVDRLTSVPDELEGYLGTGNSGGVASGRIAYTLGLEGPAMTLDTTCSSSLVALHLAAESLRRGECDLALAGGATQMFTPAAFVEFSRQRGLAVDGRCKSFGEGADGTGFSEGAGLVVLERLSDAVARGRRVLAVVRGSAVNQDGASNGLTAPSGVAQERVIRGALVAGGLSVGDVDVVEGHGTGTVLGDPIEVGALVGTYGRRVGGEPLWLGSVKSNIGHAQAAAGVAGVIKMVMALRCGVLPRSLHVEVPSSKVEWGSVRVLTEARAWPVVDRPRRAAVSSFGASGTNAHLILEQAGPEPAVRPGAPSSGTGSSRPDNAVVPLVLTASTPAALRAQAERLLDVVDHDLTDLARALSTTRATLRTRAVSVVSTVAQARAALRAVADGQPSADVVTGTARAEAHDVVFVFPGQGSQWVGMAVELWESSPVFAAAMEECAVALAPFVDWSLADVLGDEKALARVDVVQPVLFAVMVSLARLWRSFGVEPAAVVGHSQGEIAAACVAGVLSLEDAARVVCVRSRLIARELAGRGGMVSLPLPLAEVEDLIASRGAELSIAAVNGPLSVVVSGAPGDLDDLMSHCAEEDVRARRIDVDYASHSAQVDVLADELLRALDTITPRQATVPFFSTVTGRFEPTAGLDAEYWLRNLRRPVRLDSAVRGLADAGFDTYIEVSSHPVVLPGVQDTLAELDVPATAVGTLRRRSGGMDQFLRALSAAFTGGAAVDFGPLWADRPPAFVDLPTYAFQRERYWLTDTGGGDVSTAGLAGAEHGLLGAVLEVAGTGNTVLTGSLSVDSHPWLVDHTVLGSVMFPGAGFVEMVLRAADEADCGRVEELTLHTPLVFEGHERVDVQVAVAGDRAGRREVTVHSRSAGTSTAWVLHATATVAREPAPAPPGWEAWPPPGAVEADLGDFYDALAADGLRYGPMFQGVRRVWRDGEVRYAEIALPEGASPEGFVLHPVLLDAALQVMAHGSMAEGQTFLPFTWSDISVSASGARALRMRMEPRGDSGVSLLATDSRGVQVLAIGEVVTMKLPAGRPMSTHRGSTAKLLRVDWVPAPMDTWAQEPADTWAQEPADTRVKEPADTSPPPRTAVLSGWPGPVEPAPSPFEGLDAHPYAGLDTLAAAMGAGAAPDVVLLPLVARSGDAVADGYELTGRAMAAIRTWLSDDTFAAATLAFVTRGAFPAGQRRGPDPAAAAAAGFIRSAQSEHPGRFLVIDLDPDADPPVLPPAAVTPGDEPVVAVRGEGLFVPRLAEYAPLSALTVPADAEAWSVDLASADTLEDLDIVPAPDALAPLTEGQVRLSVRAMGVNFREVLVALDMVPGGDRPAGGEAAGVVTEIGPGVTGFSVGDRVMGLVTGAYAGPVAVADHRTLVPLPTGWTYAQGAAAPVAFLTAYYGLTDLGGVRPGDRVLIHAAAGGVGMAAVRIARHLGAEVFATAGPAKWSEVRAAGVSASHLASSRTTRFESAFREVLGEHRIDVVLNSLTGEFADASLRLTAEGGRFLEMGKTDIRDADEVGLHHPSVRYRAFDLVLDAGADRIQAMLAELTALIGRGALAPLPVRAWDVRRAAEALRYVSQARHVGKVVLTVPRPWDPAGTVLLTGASGTLGGVLARHLVAERGVRHLLLLSRRGREAETAAALEAELIALGASSVTFAACDVADREAVRGVLAAIPPQRPLTAVVHAAGTLSDGLVGSLDRTDVDAVFRPKVDGAAVLDELTRRHDLAGFVMFSSAAGVTGNAGQANYAAANAFLDALAERRAAEGLPARSLAWGLWADTSDLTATLSETGRARIARSGVRALSAAAALDLFDQALSRDEALLLPIDVDPSGEAEPPPLWRDLVRRRVRRVVAATPVAETSTAELLADVPAAERVPALTDLVCAHTAAVLGHDADRVDPLRAFGEIGFDSLSAVELRNRLNSATGLRLPATTVFSHPSPQALARKLAAELFPEADAAGTDARETDAAETDAASERAGEERTRDGALTGVDIDGLGVEELMSLALGTAEPHTSEG</sequence>
<dbReference type="CDD" id="cd08956">
    <property type="entry name" value="KR_3_FAS_SDR_x"/>
    <property type="match status" value="1"/>
</dbReference>
<feature type="domain" description="Carrier" evidence="11">
    <location>
        <begin position="2032"/>
        <end position="2106"/>
    </location>
</feature>
<dbReference type="Pfam" id="PF00550">
    <property type="entry name" value="PP-binding"/>
    <property type="match status" value="1"/>
</dbReference>
<gene>
    <name evidence="14" type="ORF">D3C57_145675</name>
</gene>
<dbReference type="InterPro" id="IPR057326">
    <property type="entry name" value="KR_dom"/>
</dbReference>
<dbReference type="InterPro" id="IPR042104">
    <property type="entry name" value="PKS_dehydratase_sf"/>
</dbReference>
<dbReference type="PANTHER" id="PTHR43775:SF51">
    <property type="entry name" value="INACTIVE PHENOLPHTHIOCEROL SYNTHESIS POLYKETIDE SYNTHASE TYPE I PKS1-RELATED"/>
    <property type="match status" value="1"/>
</dbReference>